<name>A0ABU1VNY4_9GAMM</name>
<feature type="transmembrane region" description="Helical" evidence="1">
    <location>
        <begin position="24"/>
        <end position="45"/>
    </location>
</feature>
<reference evidence="2 3" key="1">
    <citation type="submission" date="2023-07" db="EMBL/GenBank/DDBJ databases">
        <title>Sorghum-associated microbial communities from plants grown in Nebraska, USA.</title>
        <authorList>
            <person name="Schachtman D."/>
        </authorList>
    </citation>
    <scope>NUCLEOTIDE SEQUENCE [LARGE SCALE GENOMIC DNA]</scope>
    <source>
        <strain evidence="2 3">BE187</strain>
    </source>
</reference>
<organism evidence="2 3">
    <name type="scientific">Agrilutibacter niabensis</name>
    <dbReference type="NCBI Taxonomy" id="380628"/>
    <lineage>
        <taxon>Bacteria</taxon>
        <taxon>Pseudomonadati</taxon>
        <taxon>Pseudomonadota</taxon>
        <taxon>Gammaproteobacteria</taxon>
        <taxon>Lysobacterales</taxon>
        <taxon>Lysobacteraceae</taxon>
        <taxon>Agrilutibacter</taxon>
    </lineage>
</organism>
<feature type="transmembrane region" description="Helical" evidence="1">
    <location>
        <begin position="83"/>
        <end position="104"/>
    </location>
</feature>
<sequence>MYTLARFFASDPQRHEGVRPVQIWGLRLFYFLMLIFVAPAAWRVLLTHNGPWDPLRAIAFAVWATYPALALFGLIHPLRWLPLMFFTIGYKAIWLAFVAWPLWQAGTLWGTQTGEIASSFLALPLLVAVVPWGYALRTYVAWPGRANAMAPLGT</sequence>
<comment type="caution">
    <text evidence="2">The sequence shown here is derived from an EMBL/GenBank/DDBJ whole genome shotgun (WGS) entry which is preliminary data.</text>
</comment>
<proteinExistence type="predicted"/>
<feature type="transmembrane region" description="Helical" evidence="1">
    <location>
        <begin position="57"/>
        <end position="76"/>
    </location>
</feature>
<dbReference type="EMBL" id="JAVDVW010000001">
    <property type="protein sequence ID" value="MDR7098818.1"/>
    <property type="molecule type" value="Genomic_DNA"/>
</dbReference>
<evidence type="ECO:0000313" key="2">
    <source>
        <dbReference type="EMBL" id="MDR7098818.1"/>
    </source>
</evidence>
<feature type="transmembrane region" description="Helical" evidence="1">
    <location>
        <begin position="116"/>
        <end position="136"/>
    </location>
</feature>
<keyword evidence="1" id="KW-0472">Membrane</keyword>
<gene>
    <name evidence="2" type="ORF">J2X04_001165</name>
</gene>
<accession>A0ABU1VNY4</accession>
<dbReference type="Proteomes" id="UP001267878">
    <property type="component" value="Unassembled WGS sequence"/>
</dbReference>
<keyword evidence="1" id="KW-1133">Transmembrane helix</keyword>
<dbReference type="RefSeq" id="WP_310052900.1">
    <property type="nucleotide sequence ID" value="NZ_JAVDVW010000001.1"/>
</dbReference>
<protein>
    <submittedName>
        <fullName evidence="2">Uncharacterized protein</fullName>
    </submittedName>
</protein>
<keyword evidence="3" id="KW-1185">Reference proteome</keyword>
<keyword evidence="1" id="KW-0812">Transmembrane</keyword>
<evidence type="ECO:0000313" key="3">
    <source>
        <dbReference type="Proteomes" id="UP001267878"/>
    </source>
</evidence>
<evidence type="ECO:0000256" key="1">
    <source>
        <dbReference type="SAM" id="Phobius"/>
    </source>
</evidence>